<dbReference type="AlphaFoldDB" id="A0A328C9J5"/>
<proteinExistence type="predicted"/>
<dbReference type="OrthoDB" id="5478478at2"/>
<gene>
    <name evidence="1" type="ORF">DL240_12345</name>
</gene>
<dbReference type="GO" id="GO:0016491">
    <property type="term" value="F:oxidoreductase activity"/>
    <property type="evidence" value="ECO:0007669"/>
    <property type="project" value="TreeGrafter"/>
</dbReference>
<comment type="caution">
    <text evidence="1">The sequence shown here is derived from an EMBL/GenBank/DDBJ whole genome shotgun (WGS) entry which is preliminary data.</text>
</comment>
<dbReference type="PANTHER" id="PTHR12697">
    <property type="entry name" value="PBS LYASE HEAT-LIKE PROTEIN"/>
    <property type="match status" value="1"/>
</dbReference>
<dbReference type="EMBL" id="QHKO01000005">
    <property type="protein sequence ID" value="RAL21640.1"/>
    <property type="molecule type" value="Genomic_DNA"/>
</dbReference>
<dbReference type="Proteomes" id="UP000249169">
    <property type="component" value="Unassembled WGS sequence"/>
</dbReference>
<sequence>MKRAKKGIGVLVAGLVMSAGGVLGMPAAWAEGGNVRYSYEEVRLADQRDYVLVPRAEGSLSGEVTRKTIEQAFEALRRAKRPTYGNSYAEVSGQVPDRAQVQVHIDSNKADYAIVIIAEVVYTLTEFGVPAVSFPGYADRPLTRADVPFAAYTLNVPLWKVLPPGRLSSGQVIMPDGELVPMEQVQEQWRANRSELLDELYAYLGASQPFTVFSTVKMLPSVGDLRLDQVLPLLGHESRDVRQATLGILDGVSGQEPVLTAVAEAMADERSASLARAMAEFLGKSNQARFNVQEQFFLLRRGQAEEKLAAAEALGDRPGDERVLDALAQALRSETEALAMKAADSLEKLSGHPVRVAALTDEAVAAAVRLKLADDLSASAKPAAVRLAGLRYIAEHRSEGHINQALNEVARLGTDQGREALEGYLGDALARRRSAATEALVLQNDVASVAVLSARAEDASGAEQERLAQAAYAIMVNQSPEVVLEQTQVRDVKVQRVAYEALGERATRQGGAPSSEVLARLEEGSKHRDNAIRGAAARALGAVGGERALQRLSEMSGDRSPQVRRSVALALGQAPATQQIDTLMGYLDDSDPQVVAAAVDAFGMREDPRAIERIRPMASHESAAVRAAALRALTSFAQGSDTETVRQHVGLLGGAVNDPAREVKLTALTQLGRFELGIAVTNIALQVSAEDPELRATAVRALGDTGHASAQPLVETALRDGSSQVRREAILAMAKLPGNTPKTRLQARLEAEEDPQLKELIRTTLQEI</sequence>
<evidence type="ECO:0008006" key="3">
    <source>
        <dbReference type="Google" id="ProtNLM"/>
    </source>
</evidence>
<dbReference type="SUPFAM" id="SSF48371">
    <property type="entry name" value="ARM repeat"/>
    <property type="match status" value="2"/>
</dbReference>
<dbReference type="InterPro" id="IPR016024">
    <property type="entry name" value="ARM-type_fold"/>
</dbReference>
<name>A0A328C9J5_9DELT</name>
<dbReference type="Pfam" id="PF13646">
    <property type="entry name" value="HEAT_2"/>
    <property type="match status" value="2"/>
</dbReference>
<protein>
    <recommendedName>
        <fullName evidence="3">HEAT repeat domain-containing protein</fullName>
    </recommendedName>
</protein>
<reference evidence="1 2" key="1">
    <citation type="submission" date="2018-05" db="EMBL/GenBank/DDBJ databases">
        <title>Lujinxingia marina gen. nov. sp. nov., a new facultative anaerobic member of the class Deltaproteobacteria, and proposal of Lujinxingaceae fam. nov.</title>
        <authorList>
            <person name="Li C.-M."/>
        </authorList>
    </citation>
    <scope>NUCLEOTIDE SEQUENCE [LARGE SCALE GENOMIC DNA]</scope>
    <source>
        <strain evidence="1 2">B210</strain>
    </source>
</reference>
<evidence type="ECO:0000313" key="1">
    <source>
        <dbReference type="EMBL" id="RAL21640.1"/>
    </source>
</evidence>
<dbReference type="PANTHER" id="PTHR12697:SF5">
    <property type="entry name" value="DEOXYHYPUSINE HYDROXYLASE"/>
    <property type="match status" value="1"/>
</dbReference>
<dbReference type="InterPro" id="IPR011989">
    <property type="entry name" value="ARM-like"/>
</dbReference>
<dbReference type="SMART" id="SM00567">
    <property type="entry name" value="EZ_HEAT"/>
    <property type="match status" value="6"/>
</dbReference>
<dbReference type="RefSeq" id="WP_111730205.1">
    <property type="nucleotide sequence ID" value="NZ_QHKO01000005.1"/>
</dbReference>
<dbReference type="InterPro" id="IPR004155">
    <property type="entry name" value="PBS_lyase_HEAT"/>
</dbReference>
<organism evidence="1 2">
    <name type="scientific">Lujinxingia litoralis</name>
    <dbReference type="NCBI Taxonomy" id="2211119"/>
    <lineage>
        <taxon>Bacteria</taxon>
        <taxon>Deltaproteobacteria</taxon>
        <taxon>Bradymonadales</taxon>
        <taxon>Lujinxingiaceae</taxon>
        <taxon>Lujinxingia</taxon>
    </lineage>
</organism>
<keyword evidence="2" id="KW-1185">Reference proteome</keyword>
<dbReference type="Gene3D" id="1.25.10.10">
    <property type="entry name" value="Leucine-rich Repeat Variant"/>
    <property type="match status" value="3"/>
</dbReference>
<evidence type="ECO:0000313" key="2">
    <source>
        <dbReference type="Proteomes" id="UP000249169"/>
    </source>
</evidence>
<accession>A0A328C9J5</accession>